<dbReference type="InterPro" id="IPR055357">
    <property type="entry name" value="LRR_At1g61320_AtMIF1"/>
</dbReference>
<dbReference type="SUPFAM" id="SSF81383">
    <property type="entry name" value="F-box domain"/>
    <property type="match status" value="1"/>
</dbReference>
<evidence type="ECO:0000313" key="2">
    <source>
        <dbReference type="EMBL" id="PON75649.1"/>
    </source>
</evidence>
<dbReference type="Pfam" id="PF00646">
    <property type="entry name" value="F-box"/>
    <property type="match status" value="1"/>
</dbReference>
<dbReference type="EMBL" id="JXTC01000255">
    <property type="protein sequence ID" value="PON75649.1"/>
    <property type="molecule type" value="Genomic_DNA"/>
</dbReference>
<dbReference type="CDD" id="cd22160">
    <property type="entry name" value="F-box_AtFBL13-like"/>
    <property type="match status" value="1"/>
</dbReference>
<feature type="domain" description="F-box" evidence="1">
    <location>
        <begin position="4"/>
        <end position="50"/>
    </location>
</feature>
<organism evidence="2 3">
    <name type="scientific">Trema orientale</name>
    <name type="common">Charcoal tree</name>
    <name type="synonym">Celtis orientalis</name>
    <dbReference type="NCBI Taxonomy" id="63057"/>
    <lineage>
        <taxon>Eukaryota</taxon>
        <taxon>Viridiplantae</taxon>
        <taxon>Streptophyta</taxon>
        <taxon>Embryophyta</taxon>
        <taxon>Tracheophyta</taxon>
        <taxon>Spermatophyta</taxon>
        <taxon>Magnoliopsida</taxon>
        <taxon>eudicotyledons</taxon>
        <taxon>Gunneridae</taxon>
        <taxon>Pentapetalae</taxon>
        <taxon>rosids</taxon>
        <taxon>fabids</taxon>
        <taxon>Rosales</taxon>
        <taxon>Cannabaceae</taxon>
        <taxon>Trema</taxon>
    </lineage>
</organism>
<dbReference type="InterPro" id="IPR001810">
    <property type="entry name" value="F-box_dom"/>
</dbReference>
<gene>
    <name evidence="2" type="ORF">TorRG33x02_244980</name>
</gene>
<dbReference type="Gene3D" id="3.80.10.10">
    <property type="entry name" value="Ribonuclease Inhibitor"/>
    <property type="match status" value="1"/>
</dbReference>
<comment type="caution">
    <text evidence="2">The sequence shown here is derived from an EMBL/GenBank/DDBJ whole genome shotgun (WGS) entry which is preliminary data.</text>
</comment>
<keyword evidence="3" id="KW-1185">Reference proteome</keyword>
<accession>A0A2P5DQV4</accession>
<name>A0A2P5DQV4_TREOI</name>
<reference evidence="3" key="1">
    <citation type="submission" date="2016-06" db="EMBL/GenBank/DDBJ databases">
        <title>Parallel loss of symbiosis genes in relatives of nitrogen-fixing non-legume Parasponia.</title>
        <authorList>
            <person name="Van Velzen R."/>
            <person name="Holmer R."/>
            <person name="Bu F."/>
            <person name="Rutten L."/>
            <person name="Van Zeijl A."/>
            <person name="Liu W."/>
            <person name="Santuari L."/>
            <person name="Cao Q."/>
            <person name="Sharma T."/>
            <person name="Shen D."/>
            <person name="Roswanjaya Y."/>
            <person name="Wardhani T."/>
            <person name="Kalhor M.S."/>
            <person name="Jansen J."/>
            <person name="Van den Hoogen J."/>
            <person name="Gungor B."/>
            <person name="Hartog M."/>
            <person name="Hontelez J."/>
            <person name="Verver J."/>
            <person name="Yang W.-C."/>
            <person name="Schijlen E."/>
            <person name="Repin R."/>
            <person name="Schilthuizen M."/>
            <person name="Schranz E."/>
            <person name="Heidstra R."/>
            <person name="Miyata K."/>
            <person name="Fedorova E."/>
            <person name="Kohlen W."/>
            <person name="Bisseling T."/>
            <person name="Smit S."/>
            <person name="Geurts R."/>
        </authorList>
    </citation>
    <scope>NUCLEOTIDE SEQUENCE [LARGE SCALE GENOMIC DNA]</scope>
    <source>
        <strain evidence="3">cv. RG33-2</strain>
    </source>
</reference>
<dbReference type="InterPro" id="IPR053772">
    <property type="entry name" value="At1g61320/At1g61330-like"/>
</dbReference>
<evidence type="ECO:0000259" key="1">
    <source>
        <dbReference type="PROSITE" id="PS50181"/>
    </source>
</evidence>
<protein>
    <submittedName>
        <fullName evidence="2">F-box domain containing protein</fullName>
    </submittedName>
</protein>
<dbReference type="PANTHER" id="PTHR34145:SF28">
    <property type="entry name" value="F-BOX DOMAIN-CONTAINING PROTEIN"/>
    <property type="match status" value="1"/>
</dbReference>
<dbReference type="InterPro" id="IPR036047">
    <property type="entry name" value="F-box-like_dom_sf"/>
</dbReference>
<dbReference type="OrthoDB" id="1139140at2759"/>
<dbReference type="Proteomes" id="UP000237000">
    <property type="component" value="Unassembled WGS sequence"/>
</dbReference>
<proteinExistence type="predicted"/>
<dbReference type="PANTHER" id="PTHR34145">
    <property type="entry name" value="OS02G0105600 PROTEIN"/>
    <property type="match status" value="1"/>
</dbReference>
<dbReference type="Pfam" id="PF23622">
    <property type="entry name" value="LRR_At1g61320_AtMIF1"/>
    <property type="match status" value="2"/>
</dbReference>
<dbReference type="InterPro" id="IPR053781">
    <property type="entry name" value="F-box_AtFBL13-like"/>
</dbReference>
<dbReference type="SUPFAM" id="SSF52058">
    <property type="entry name" value="L domain-like"/>
    <property type="match status" value="1"/>
</dbReference>
<dbReference type="STRING" id="63057.A0A2P5DQV4"/>
<dbReference type="InParanoid" id="A0A2P5DQV4"/>
<dbReference type="PROSITE" id="PS50181">
    <property type="entry name" value="FBOX"/>
    <property type="match status" value="1"/>
</dbReference>
<sequence>MEAMDKISDLPTFILHRILSFLPREDAARTSVLSKRWDCVWDSFPIFKFDQNRFIKPKRGSSTPEHVEQVGRWIELVLDNGVRELKLKVSIAWKPYALPGETFHGKSVNGAYSKFYSLQTLKLEKVYITENTIRDIIHNCGNITWFALGSCRGLKGLDISNLDKLERVDVSFENVCELERVNIDAPNLKSFRLESLKPYLPTKLNLTSCHDLKKLTLIRCGITDDILHLHLSRFPLLEFLEICDCHMLRRIRISAQRLRCLHFGGRDKIEMIEIDAPTLSSFRYTAYNISAPLLFLRNVPCLMGIVYMFDQYNVLNSSWFLNLREFLGVPTQRKFFWLNFEANEVSFDLEELGELAIPPVIEVENLKLTYNVMRESIDFASLIDGLLWSCHPKTIYITSDSTFRRKCMKVLGEKLLDRERTTCCDSCHVKCWRHDLKGAKIEIFQRTKREDEPRLVYWDHLSDHALQLLREYDEVRFELAWK</sequence>
<dbReference type="Gene3D" id="1.20.1280.50">
    <property type="match status" value="1"/>
</dbReference>
<dbReference type="AlphaFoldDB" id="A0A2P5DQV4"/>
<evidence type="ECO:0000313" key="3">
    <source>
        <dbReference type="Proteomes" id="UP000237000"/>
    </source>
</evidence>
<dbReference type="InterPro" id="IPR032675">
    <property type="entry name" value="LRR_dom_sf"/>
</dbReference>